<dbReference type="CDD" id="cd01163">
    <property type="entry name" value="DszC"/>
    <property type="match status" value="1"/>
</dbReference>
<dbReference type="InterPro" id="IPR009100">
    <property type="entry name" value="AcylCoA_DH/oxidase_NM_dom_sf"/>
</dbReference>
<dbReference type="GO" id="GO:0008470">
    <property type="term" value="F:3-methylbutanoyl-CoA dehydrogenase activity"/>
    <property type="evidence" value="ECO:0007669"/>
    <property type="project" value="TreeGrafter"/>
</dbReference>
<dbReference type="PANTHER" id="PTHR43884:SF12">
    <property type="entry name" value="ISOVALERYL-COA DEHYDROGENASE, MITOCHONDRIAL-RELATED"/>
    <property type="match status" value="1"/>
</dbReference>
<dbReference type="PANTHER" id="PTHR43884">
    <property type="entry name" value="ACYL-COA DEHYDROGENASE"/>
    <property type="match status" value="1"/>
</dbReference>
<evidence type="ECO:0000313" key="5">
    <source>
        <dbReference type="EMBL" id="MPM45002.1"/>
    </source>
</evidence>
<evidence type="ECO:0000256" key="2">
    <source>
        <dbReference type="ARBA" id="ARBA00023002"/>
    </source>
</evidence>
<dbReference type="GO" id="GO:0006552">
    <property type="term" value="P:L-leucine catabolic process"/>
    <property type="evidence" value="ECO:0007669"/>
    <property type="project" value="TreeGrafter"/>
</dbReference>
<dbReference type="Pfam" id="PF08028">
    <property type="entry name" value="Acyl-CoA_dh_2"/>
    <property type="match status" value="1"/>
</dbReference>
<dbReference type="InterPro" id="IPR013107">
    <property type="entry name" value="Acyl-CoA_DH_C"/>
</dbReference>
<feature type="domain" description="Acyl-CoA dehydrogenase C-terminal" evidence="4">
    <location>
        <begin position="339"/>
        <end position="473"/>
    </location>
</feature>
<name>A0A644ZVY8_9ZZZZ</name>
<accession>A0A644ZVY8</accession>
<sequence length="499" mass="54682">MQLACQSRPPSAASSPCRKTATQLLIQQQPANRTAPASAFHQRRLLAAQQNVYPYAKAFVVSNQEPAKDAAQATAAHPPATSPTPLFCSTPVTTTLSPPSIDMPLQPLAGAALRNAAPAVADALMQRFAQTAAERDVRGGTPKEERDLLRRSGLLALSIPTELGGAGANWRETLDVVRRLARGDSSLAHVFGFHHLMLATLQLFSKPAQWQPWFAQTASHQWFWGNALNPLDDRTLSTTHASWSQFSGQKSFCSGALDSEMLIVSARDAQTQALVVAAIPTARSGVFVAPDWNNIGQRQTDSGSVTFEKVRIEQHEILADPGPLSTPFACLRPLVTQLVLANIYLGIAEAAFDDARHYTLHEARPWHASRVDNAWDDPYVLQHYGDFWVGLESVRVLADRAADTLDSAWLRGPALTEAERGHVAITVATAKVAATNTGLDICTRMFDVAGARATHGSLRLDRHWRNLRTHTLHDPVTYKVREIGEWALKHQYPHPTFYS</sequence>
<dbReference type="InterPro" id="IPR037069">
    <property type="entry name" value="AcylCoA_DH/ox_N_sf"/>
</dbReference>
<proteinExistence type="predicted"/>
<dbReference type="InterPro" id="IPR036250">
    <property type="entry name" value="AcylCo_DH-like_C"/>
</dbReference>
<dbReference type="SUPFAM" id="SSF47203">
    <property type="entry name" value="Acyl-CoA dehydrogenase C-terminal domain-like"/>
    <property type="match status" value="1"/>
</dbReference>
<gene>
    <name evidence="5" type="ORF">SDC9_91687</name>
</gene>
<dbReference type="Gene3D" id="1.10.540.10">
    <property type="entry name" value="Acyl-CoA dehydrogenase/oxidase, N-terminal domain"/>
    <property type="match status" value="1"/>
</dbReference>
<evidence type="ECO:0000259" key="4">
    <source>
        <dbReference type="Pfam" id="PF08028"/>
    </source>
</evidence>
<dbReference type="Gene3D" id="1.20.140.10">
    <property type="entry name" value="Butyryl-CoA Dehydrogenase, subunit A, domain 3"/>
    <property type="match status" value="1"/>
</dbReference>
<evidence type="ECO:0008006" key="6">
    <source>
        <dbReference type="Google" id="ProtNLM"/>
    </source>
</evidence>
<comment type="caution">
    <text evidence="5">The sequence shown here is derived from an EMBL/GenBank/DDBJ whole genome shotgun (WGS) entry which is preliminary data.</text>
</comment>
<feature type="domain" description="Acyl-CoA dehydrogenase/oxidase N-terminal" evidence="3">
    <location>
        <begin position="119"/>
        <end position="219"/>
    </location>
</feature>
<evidence type="ECO:0000256" key="1">
    <source>
        <dbReference type="ARBA" id="ARBA00022630"/>
    </source>
</evidence>
<protein>
    <recommendedName>
        <fullName evidence="6">FMNH2-dependent monooxygenase SfnC</fullName>
    </recommendedName>
</protein>
<dbReference type="Gene3D" id="2.40.110.10">
    <property type="entry name" value="Butyryl-CoA Dehydrogenase, subunit A, domain 2"/>
    <property type="match status" value="1"/>
</dbReference>
<keyword evidence="2" id="KW-0560">Oxidoreductase</keyword>
<dbReference type="EMBL" id="VSSQ01010707">
    <property type="protein sequence ID" value="MPM45002.1"/>
    <property type="molecule type" value="Genomic_DNA"/>
</dbReference>
<dbReference type="AlphaFoldDB" id="A0A644ZVY8"/>
<dbReference type="Pfam" id="PF02771">
    <property type="entry name" value="Acyl-CoA_dh_N"/>
    <property type="match status" value="1"/>
</dbReference>
<reference evidence="5" key="1">
    <citation type="submission" date="2019-08" db="EMBL/GenBank/DDBJ databases">
        <authorList>
            <person name="Kucharzyk K."/>
            <person name="Murdoch R.W."/>
            <person name="Higgins S."/>
            <person name="Loffler F."/>
        </authorList>
    </citation>
    <scope>NUCLEOTIDE SEQUENCE</scope>
</reference>
<dbReference type="GO" id="GO:0050660">
    <property type="term" value="F:flavin adenine dinucleotide binding"/>
    <property type="evidence" value="ECO:0007669"/>
    <property type="project" value="InterPro"/>
</dbReference>
<organism evidence="5">
    <name type="scientific">bioreactor metagenome</name>
    <dbReference type="NCBI Taxonomy" id="1076179"/>
    <lineage>
        <taxon>unclassified sequences</taxon>
        <taxon>metagenomes</taxon>
        <taxon>ecological metagenomes</taxon>
    </lineage>
</organism>
<dbReference type="InterPro" id="IPR013786">
    <property type="entry name" value="AcylCoA_DH/ox_N"/>
</dbReference>
<keyword evidence="1" id="KW-0285">Flavoprotein</keyword>
<dbReference type="FunFam" id="2.40.110.10:FF:000020">
    <property type="entry name" value="Putative acyl-CoA dehydrogenase YdbM"/>
    <property type="match status" value="1"/>
</dbReference>
<evidence type="ECO:0000259" key="3">
    <source>
        <dbReference type="Pfam" id="PF02771"/>
    </source>
</evidence>
<dbReference type="SUPFAM" id="SSF56645">
    <property type="entry name" value="Acyl-CoA dehydrogenase NM domain-like"/>
    <property type="match status" value="1"/>
</dbReference>
<dbReference type="InterPro" id="IPR046373">
    <property type="entry name" value="Acyl-CoA_Oxase/DH_mid-dom_sf"/>
</dbReference>